<evidence type="ECO:0000313" key="2">
    <source>
        <dbReference type="Proteomes" id="UP000268350"/>
    </source>
</evidence>
<sequence>CWLAHSFGPSAVCLQQINTYDADRIIIRGSSITARTTLYSCWPCGRVEGLKGRVRRGEARRGKALPACQRYGTLGKRMKRKRTSDKCCLRVCCSHFLLLLSVRVCVCVSTARSTRRSSGREG</sequence>
<accession>A0A3B0JL32</accession>
<feature type="non-terminal residue" evidence="1">
    <location>
        <position position="1"/>
    </location>
</feature>
<dbReference type="EMBL" id="OUUW01000001">
    <property type="protein sequence ID" value="SPP73946.1"/>
    <property type="molecule type" value="Genomic_DNA"/>
</dbReference>
<dbReference type="AlphaFoldDB" id="A0A3B0JL32"/>
<keyword evidence="2" id="KW-1185">Reference proteome</keyword>
<protein>
    <submittedName>
        <fullName evidence="1">Uncharacterized protein</fullName>
    </submittedName>
</protein>
<gene>
    <name evidence="1" type="ORF">DGUA_6G001511</name>
</gene>
<organism evidence="1 2">
    <name type="scientific">Drosophila guanche</name>
    <name type="common">Fruit fly</name>
    <dbReference type="NCBI Taxonomy" id="7266"/>
    <lineage>
        <taxon>Eukaryota</taxon>
        <taxon>Metazoa</taxon>
        <taxon>Ecdysozoa</taxon>
        <taxon>Arthropoda</taxon>
        <taxon>Hexapoda</taxon>
        <taxon>Insecta</taxon>
        <taxon>Pterygota</taxon>
        <taxon>Neoptera</taxon>
        <taxon>Endopterygota</taxon>
        <taxon>Diptera</taxon>
        <taxon>Brachycera</taxon>
        <taxon>Muscomorpha</taxon>
        <taxon>Ephydroidea</taxon>
        <taxon>Drosophilidae</taxon>
        <taxon>Drosophila</taxon>
        <taxon>Sophophora</taxon>
    </lineage>
</organism>
<reference evidence="2" key="1">
    <citation type="submission" date="2018-01" db="EMBL/GenBank/DDBJ databases">
        <authorList>
            <person name="Alioto T."/>
            <person name="Alioto T."/>
        </authorList>
    </citation>
    <scope>NUCLEOTIDE SEQUENCE [LARGE SCALE GENOMIC DNA]</scope>
</reference>
<evidence type="ECO:0000313" key="1">
    <source>
        <dbReference type="EMBL" id="SPP73946.1"/>
    </source>
</evidence>
<proteinExistence type="predicted"/>
<name>A0A3B0JL32_DROGU</name>
<feature type="non-terminal residue" evidence="1">
    <location>
        <position position="122"/>
    </location>
</feature>
<dbReference type="Proteomes" id="UP000268350">
    <property type="component" value="Unassembled WGS sequence"/>
</dbReference>